<dbReference type="EMBL" id="JBHMDI010000046">
    <property type="protein sequence ID" value="MFB9349405.1"/>
    <property type="molecule type" value="Genomic_DNA"/>
</dbReference>
<accession>A0ABV5LB66</accession>
<protein>
    <submittedName>
        <fullName evidence="2">Helix-turn-helix transcriptional regulator</fullName>
    </submittedName>
</protein>
<evidence type="ECO:0000313" key="2">
    <source>
        <dbReference type="EMBL" id="MFB9349405.1"/>
    </source>
</evidence>
<keyword evidence="3" id="KW-1185">Reference proteome</keyword>
<dbReference type="InterPro" id="IPR010093">
    <property type="entry name" value="SinI_DNA-bd"/>
</dbReference>
<reference evidence="2 3" key="1">
    <citation type="submission" date="2024-09" db="EMBL/GenBank/DDBJ databases">
        <authorList>
            <person name="Sun Q."/>
            <person name="Mori K."/>
        </authorList>
    </citation>
    <scope>NUCLEOTIDE SEQUENCE [LARGE SCALE GENOMIC DNA]</scope>
    <source>
        <strain evidence="2 3">JCM 9767</strain>
    </source>
</reference>
<proteinExistence type="predicted"/>
<name>A0ABV5LB66_9ACTN</name>
<gene>
    <name evidence="2" type="ORF">ACFFUA_18370</name>
</gene>
<dbReference type="RefSeq" id="WP_366483306.1">
    <property type="nucleotide sequence ID" value="NZ_JBHMDI010000046.1"/>
</dbReference>
<evidence type="ECO:0000259" key="1">
    <source>
        <dbReference type="Pfam" id="PF12728"/>
    </source>
</evidence>
<organism evidence="2 3">
    <name type="scientific">Streptomyces heliomycini</name>
    <dbReference type="NCBI Taxonomy" id="284032"/>
    <lineage>
        <taxon>Bacteria</taxon>
        <taxon>Bacillati</taxon>
        <taxon>Actinomycetota</taxon>
        <taxon>Actinomycetes</taxon>
        <taxon>Kitasatosporales</taxon>
        <taxon>Streptomycetaceae</taxon>
        <taxon>Streptomyces</taxon>
    </lineage>
</organism>
<feature type="domain" description="Helix-turn-helix" evidence="1">
    <location>
        <begin position="1"/>
        <end position="54"/>
    </location>
</feature>
<dbReference type="Proteomes" id="UP001589753">
    <property type="component" value="Unassembled WGS sequence"/>
</dbReference>
<sequence length="56" mass="6402">MSVREVSEYLNVSTSWIYRNATHSGLVPYKFGVGANAKIRFKASEVEVWVKQQRAL</sequence>
<comment type="caution">
    <text evidence="2">The sequence shown here is derived from an EMBL/GenBank/DDBJ whole genome shotgun (WGS) entry which is preliminary data.</text>
</comment>
<dbReference type="Pfam" id="PF12728">
    <property type="entry name" value="HTH_17"/>
    <property type="match status" value="1"/>
</dbReference>
<dbReference type="NCBIfam" id="TIGR01764">
    <property type="entry name" value="excise"/>
    <property type="match status" value="1"/>
</dbReference>
<dbReference type="InterPro" id="IPR041657">
    <property type="entry name" value="HTH_17"/>
</dbReference>
<evidence type="ECO:0000313" key="3">
    <source>
        <dbReference type="Proteomes" id="UP001589753"/>
    </source>
</evidence>